<dbReference type="InterPro" id="IPR009976">
    <property type="entry name" value="Sec10-like"/>
</dbReference>
<dbReference type="PANTHER" id="PTHR12100">
    <property type="entry name" value="SEC10"/>
    <property type="match status" value="1"/>
</dbReference>
<gene>
    <name evidence="1" type="ORF">SLEP1_g10000</name>
</gene>
<keyword evidence="2" id="KW-1185">Reference proteome</keyword>
<evidence type="ECO:0000313" key="2">
    <source>
        <dbReference type="Proteomes" id="UP001054252"/>
    </source>
</evidence>
<dbReference type="Proteomes" id="UP001054252">
    <property type="component" value="Unassembled WGS sequence"/>
</dbReference>
<name>A0AAV5ICM6_9ROSI</name>
<comment type="caution">
    <text evidence="1">The sequence shown here is derived from an EMBL/GenBank/DDBJ whole genome shotgun (WGS) entry which is preliminary data.</text>
</comment>
<dbReference type="GO" id="GO:0000145">
    <property type="term" value="C:exocyst"/>
    <property type="evidence" value="ECO:0007669"/>
    <property type="project" value="TreeGrafter"/>
</dbReference>
<reference evidence="1 2" key="1">
    <citation type="journal article" date="2021" name="Commun. Biol.">
        <title>The genome of Shorea leprosula (Dipterocarpaceae) highlights the ecological relevance of drought in aseasonal tropical rainforests.</title>
        <authorList>
            <person name="Ng K.K.S."/>
            <person name="Kobayashi M.J."/>
            <person name="Fawcett J.A."/>
            <person name="Hatakeyama M."/>
            <person name="Paape T."/>
            <person name="Ng C.H."/>
            <person name="Ang C.C."/>
            <person name="Tnah L.H."/>
            <person name="Lee C.T."/>
            <person name="Nishiyama T."/>
            <person name="Sese J."/>
            <person name="O'Brien M.J."/>
            <person name="Copetti D."/>
            <person name="Mohd Noor M.I."/>
            <person name="Ong R.C."/>
            <person name="Putra M."/>
            <person name="Sireger I.Z."/>
            <person name="Indrioko S."/>
            <person name="Kosugi Y."/>
            <person name="Izuno A."/>
            <person name="Isagi Y."/>
            <person name="Lee S.L."/>
            <person name="Shimizu K.K."/>
        </authorList>
    </citation>
    <scope>NUCLEOTIDE SEQUENCE [LARGE SCALE GENOMIC DNA]</scope>
    <source>
        <strain evidence="1">214</strain>
    </source>
</reference>
<sequence length="141" mass="15779">MAYLIALQGWTHEFQVLDRLQQKLETICNAQRETASQTIELIKYLMEFNSSPGDLMELSLSPLFSDDSHVAEAASIAQKLHKMALPTQDFTFFRTRSFAEEDIGRQGIAVPSVMGNATASRGLEVAVAYLQEYCNRTTISL</sequence>
<dbReference type="PANTHER" id="PTHR12100:SF0">
    <property type="entry name" value="EXOCYST COMPLEX COMPONENT 5"/>
    <property type="match status" value="1"/>
</dbReference>
<accession>A0AAV5ICM6</accession>
<proteinExistence type="predicted"/>
<dbReference type="AlphaFoldDB" id="A0AAV5ICM6"/>
<protein>
    <submittedName>
        <fullName evidence="1">Uncharacterized protein</fullName>
    </submittedName>
</protein>
<dbReference type="EMBL" id="BPVZ01000010">
    <property type="protein sequence ID" value="GKU96807.1"/>
    <property type="molecule type" value="Genomic_DNA"/>
</dbReference>
<dbReference type="GO" id="GO:0006887">
    <property type="term" value="P:exocytosis"/>
    <property type="evidence" value="ECO:0007669"/>
    <property type="project" value="TreeGrafter"/>
</dbReference>
<organism evidence="1 2">
    <name type="scientific">Rubroshorea leprosula</name>
    <dbReference type="NCBI Taxonomy" id="152421"/>
    <lineage>
        <taxon>Eukaryota</taxon>
        <taxon>Viridiplantae</taxon>
        <taxon>Streptophyta</taxon>
        <taxon>Embryophyta</taxon>
        <taxon>Tracheophyta</taxon>
        <taxon>Spermatophyta</taxon>
        <taxon>Magnoliopsida</taxon>
        <taxon>eudicotyledons</taxon>
        <taxon>Gunneridae</taxon>
        <taxon>Pentapetalae</taxon>
        <taxon>rosids</taxon>
        <taxon>malvids</taxon>
        <taxon>Malvales</taxon>
        <taxon>Dipterocarpaceae</taxon>
        <taxon>Rubroshorea</taxon>
    </lineage>
</organism>
<dbReference type="GO" id="GO:0006893">
    <property type="term" value="P:Golgi to plasma membrane transport"/>
    <property type="evidence" value="ECO:0007669"/>
    <property type="project" value="TreeGrafter"/>
</dbReference>
<evidence type="ECO:0000313" key="1">
    <source>
        <dbReference type="EMBL" id="GKU96807.1"/>
    </source>
</evidence>